<dbReference type="EMBL" id="CP017554">
    <property type="protein sequence ID" value="AOW01010.1"/>
    <property type="molecule type" value="Genomic_DNA"/>
</dbReference>
<keyword evidence="1" id="KW-1133">Transmembrane helix</keyword>
<name>A0A1D8N5U9_YARLL</name>
<accession>A0A1D8N5U9</accession>
<feature type="transmembrane region" description="Helical" evidence="1">
    <location>
        <begin position="52"/>
        <end position="80"/>
    </location>
</feature>
<keyword evidence="1" id="KW-0812">Transmembrane</keyword>
<evidence type="ECO:0000256" key="1">
    <source>
        <dbReference type="SAM" id="Phobius"/>
    </source>
</evidence>
<dbReference type="GeneID" id="94582574"/>
<dbReference type="VEuPathDB" id="FungiDB:YALI1_B00858g"/>
<gene>
    <name evidence="2" type="ORF">YALI1_B00858g</name>
</gene>
<proteinExistence type="predicted"/>
<protein>
    <submittedName>
        <fullName evidence="2">Uncharacterized protein</fullName>
    </submittedName>
</protein>
<dbReference type="AlphaFoldDB" id="A0A1D8N5U9"/>
<keyword evidence="1" id="KW-0472">Membrane</keyword>
<feature type="transmembrane region" description="Helical" evidence="1">
    <location>
        <begin position="100"/>
        <end position="117"/>
    </location>
</feature>
<dbReference type="RefSeq" id="XP_068138011.1">
    <property type="nucleotide sequence ID" value="XM_068281910.1"/>
</dbReference>
<sequence length="119" mass="13913">MLSLQSQCTARHSPCNVRYMVHVALHKTHVTSTPTTHTHCIPTLQSHSYYSYYPILFFGFRAVINCWVSVVLTAPIYAIYGETARRLYLECGPDSRSRVWIYRAIFCISLIFVEFFYDY</sequence>
<evidence type="ECO:0000313" key="2">
    <source>
        <dbReference type="EMBL" id="AOW01010.1"/>
    </source>
</evidence>
<organism evidence="2 3">
    <name type="scientific">Yarrowia lipolytica</name>
    <name type="common">Candida lipolytica</name>
    <dbReference type="NCBI Taxonomy" id="4952"/>
    <lineage>
        <taxon>Eukaryota</taxon>
        <taxon>Fungi</taxon>
        <taxon>Dikarya</taxon>
        <taxon>Ascomycota</taxon>
        <taxon>Saccharomycotina</taxon>
        <taxon>Dipodascomycetes</taxon>
        <taxon>Dipodascales</taxon>
        <taxon>Dipodascales incertae sedis</taxon>
        <taxon>Yarrowia</taxon>
    </lineage>
</organism>
<reference evidence="2 3" key="1">
    <citation type="journal article" date="2016" name="PLoS ONE">
        <title>Sequence Assembly of Yarrowia lipolytica Strain W29/CLIB89 Shows Transposable Element Diversity.</title>
        <authorList>
            <person name="Magnan C."/>
            <person name="Yu J."/>
            <person name="Chang I."/>
            <person name="Jahn E."/>
            <person name="Kanomata Y."/>
            <person name="Wu J."/>
            <person name="Zeller M."/>
            <person name="Oakes M."/>
            <person name="Baldi P."/>
            <person name="Sandmeyer S."/>
        </authorList>
    </citation>
    <scope>NUCLEOTIDE SEQUENCE [LARGE SCALE GENOMIC DNA]</scope>
    <source>
        <strain evidence="3">CLIB89(W29)</strain>
    </source>
</reference>
<dbReference type="Proteomes" id="UP000182444">
    <property type="component" value="Chromosome 1B"/>
</dbReference>
<evidence type="ECO:0000313" key="3">
    <source>
        <dbReference type="Proteomes" id="UP000182444"/>
    </source>
</evidence>